<dbReference type="InterPro" id="IPR005828">
    <property type="entry name" value="MFS_sugar_transport-like"/>
</dbReference>
<proteinExistence type="inferred from homology"/>
<keyword evidence="4 7" id="KW-1133">Transmembrane helix</keyword>
<dbReference type="PROSITE" id="PS00216">
    <property type="entry name" value="SUGAR_TRANSPORT_1"/>
    <property type="match status" value="1"/>
</dbReference>
<dbReference type="STRING" id="2594813.A0A395M653"/>
<feature type="transmembrane region" description="Helical" evidence="7">
    <location>
        <begin position="351"/>
        <end position="374"/>
    </location>
</feature>
<dbReference type="Gene3D" id="1.20.1250.20">
    <property type="entry name" value="MFS general substrate transporter like domains"/>
    <property type="match status" value="1"/>
</dbReference>
<dbReference type="PANTHER" id="PTHR48022">
    <property type="entry name" value="PLASTIDIC GLUCOSE TRANSPORTER 4"/>
    <property type="match status" value="1"/>
</dbReference>
<dbReference type="InterPro" id="IPR005829">
    <property type="entry name" value="Sugar_transporter_CS"/>
</dbReference>
<dbReference type="GO" id="GO:0005351">
    <property type="term" value="F:carbohydrate:proton symporter activity"/>
    <property type="evidence" value="ECO:0007669"/>
    <property type="project" value="TreeGrafter"/>
</dbReference>
<feature type="transmembrane region" description="Helical" evidence="7">
    <location>
        <begin position="21"/>
        <end position="42"/>
    </location>
</feature>
<feature type="transmembrane region" description="Helical" evidence="7">
    <location>
        <begin position="420"/>
        <end position="439"/>
    </location>
</feature>
<keyword evidence="3 7" id="KW-0812">Transmembrane</keyword>
<dbReference type="InterPro" id="IPR050360">
    <property type="entry name" value="MFS_Sugar_Transporters"/>
</dbReference>
<feature type="transmembrane region" description="Helical" evidence="7">
    <location>
        <begin position="257"/>
        <end position="282"/>
    </location>
</feature>
<sequence length="526" mass="58780">MGLKDYYKNIASIRQNFNRKLGLTVMLLCISQFNYGFDIAAFNNMQAMPAFNKQFGDFNPKTHRYELPTSYLSLFNSLQFIGYLIGIVGGSWISKKYGRRVCIITMSLLSLIWTTISITSKNRWQIMVGRTASYIFTGMDLSVIPVFQAEITPSANRGFTMGTYQFFIAIILAVFYIPPTIVLCCICFVPESPRWLAMNDRNKEALSNLTMLRTPNFNDDEIKAEYNGILASLEGEAQKEKADWKEMFKGTNLRRTFIVVGSNFFLTSTGTNFANTYGAVFIARMGTINPFTVSLSSSIAVAFLGLCTILVVDKAGRKYIPIASTGVQILALYIMAGLGTIHEPSRGVEPGIIVCMQLCIAAYSAGWAPIVHITSVEVTAPHLRDITYRCANIVLLIMQFTLTFALPYMLWEPGNLQSKVGFIFGSMAVLAHIFCWTAIPECKGLSLEVIDRLFKERVPYRKFQKVGKEYMAEQQSSVVTSDDKGEGCSVDCIHVEDGRKSYASRRDDDDGDTRIPAGEKGVMRVQ</sequence>
<comment type="similarity">
    <text evidence="2">Belongs to the major facilitator superfamily. Sugar transporter (TC 2.A.1.1) family.</text>
</comment>
<dbReference type="Proteomes" id="UP000265631">
    <property type="component" value="Unassembled WGS sequence"/>
</dbReference>
<feature type="domain" description="Major facilitator superfamily (MFS) profile" evidence="8">
    <location>
        <begin position="24"/>
        <end position="443"/>
    </location>
</feature>
<evidence type="ECO:0000313" key="10">
    <source>
        <dbReference type="Proteomes" id="UP000265631"/>
    </source>
</evidence>
<comment type="caution">
    <text evidence="9">The sequence shown here is derived from an EMBL/GenBank/DDBJ whole genome shotgun (WGS) entry which is preliminary data.</text>
</comment>
<feature type="transmembrane region" description="Helical" evidence="7">
    <location>
        <begin position="386"/>
        <end position="408"/>
    </location>
</feature>
<feature type="region of interest" description="Disordered" evidence="6">
    <location>
        <begin position="501"/>
        <end position="526"/>
    </location>
</feature>
<evidence type="ECO:0000256" key="5">
    <source>
        <dbReference type="ARBA" id="ARBA00023136"/>
    </source>
</evidence>
<evidence type="ECO:0000313" key="9">
    <source>
        <dbReference type="EMBL" id="RFN43345.1"/>
    </source>
</evidence>
<evidence type="ECO:0000256" key="2">
    <source>
        <dbReference type="ARBA" id="ARBA00010992"/>
    </source>
</evidence>
<feature type="transmembrane region" description="Helical" evidence="7">
    <location>
        <begin position="319"/>
        <end position="339"/>
    </location>
</feature>
<dbReference type="GO" id="GO:0016020">
    <property type="term" value="C:membrane"/>
    <property type="evidence" value="ECO:0007669"/>
    <property type="project" value="UniProtKB-SubCell"/>
</dbReference>
<name>A0A395M653_9HYPO</name>
<dbReference type="InterPro" id="IPR036259">
    <property type="entry name" value="MFS_trans_sf"/>
</dbReference>
<evidence type="ECO:0000256" key="4">
    <source>
        <dbReference type="ARBA" id="ARBA00022989"/>
    </source>
</evidence>
<feature type="transmembrane region" description="Helical" evidence="7">
    <location>
        <begin position="71"/>
        <end position="94"/>
    </location>
</feature>
<dbReference type="Pfam" id="PF00083">
    <property type="entry name" value="Sugar_tr"/>
    <property type="match status" value="1"/>
</dbReference>
<keyword evidence="9" id="KW-0762">Sugar transport</keyword>
<dbReference type="SUPFAM" id="SSF103473">
    <property type="entry name" value="MFS general substrate transporter"/>
    <property type="match status" value="1"/>
</dbReference>
<gene>
    <name evidence="9" type="ORF">FIE12Z_12435</name>
</gene>
<keyword evidence="10" id="KW-1185">Reference proteome</keyword>
<keyword evidence="5 7" id="KW-0472">Membrane</keyword>
<dbReference type="PANTHER" id="PTHR48022:SF77">
    <property type="entry name" value="MAJOR FACILITATOR SUPERFAMILY (MFS) PROFILE DOMAIN-CONTAINING PROTEIN"/>
    <property type="match status" value="1"/>
</dbReference>
<keyword evidence="9" id="KW-0813">Transport</keyword>
<comment type="subcellular location">
    <subcellularLocation>
        <location evidence="1">Membrane</location>
        <topology evidence="1">Multi-pass membrane protein</topology>
    </subcellularLocation>
</comment>
<evidence type="ECO:0000259" key="8">
    <source>
        <dbReference type="PROSITE" id="PS50850"/>
    </source>
</evidence>
<dbReference type="EMBL" id="PXXK01000591">
    <property type="protein sequence ID" value="RFN43345.1"/>
    <property type="molecule type" value="Genomic_DNA"/>
</dbReference>
<dbReference type="AlphaFoldDB" id="A0A395M653"/>
<reference evidence="9 10" key="1">
    <citation type="journal article" date="2018" name="PLoS Pathog.">
        <title>Evolution of structural diversity of trichothecenes, a family of toxins produced by plant pathogenic and entomopathogenic fungi.</title>
        <authorList>
            <person name="Proctor R.H."/>
            <person name="McCormick S.P."/>
            <person name="Kim H.S."/>
            <person name="Cardoza R.E."/>
            <person name="Stanley A.M."/>
            <person name="Lindo L."/>
            <person name="Kelly A."/>
            <person name="Brown D.W."/>
            <person name="Lee T."/>
            <person name="Vaughan M.M."/>
            <person name="Alexander N.J."/>
            <person name="Busman M."/>
            <person name="Gutierrez S."/>
        </authorList>
    </citation>
    <scope>NUCLEOTIDE SEQUENCE [LARGE SCALE GENOMIC DNA]</scope>
    <source>
        <strain evidence="9 10">NRRL 13405</strain>
    </source>
</reference>
<evidence type="ECO:0000256" key="3">
    <source>
        <dbReference type="ARBA" id="ARBA00022692"/>
    </source>
</evidence>
<evidence type="ECO:0000256" key="1">
    <source>
        <dbReference type="ARBA" id="ARBA00004141"/>
    </source>
</evidence>
<protein>
    <submittedName>
        <fullName evidence="9">Sugar transporter</fullName>
    </submittedName>
</protein>
<evidence type="ECO:0000256" key="7">
    <source>
        <dbReference type="SAM" id="Phobius"/>
    </source>
</evidence>
<feature type="transmembrane region" description="Helical" evidence="7">
    <location>
        <begin position="166"/>
        <end position="189"/>
    </location>
</feature>
<dbReference type="InterPro" id="IPR020846">
    <property type="entry name" value="MFS_dom"/>
</dbReference>
<dbReference type="PROSITE" id="PS50850">
    <property type="entry name" value="MFS"/>
    <property type="match status" value="1"/>
</dbReference>
<feature type="transmembrane region" description="Helical" evidence="7">
    <location>
        <begin position="288"/>
        <end position="312"/>
    </location>
</feature>
<organism evidence="9 10">
    <name type="scientific">Fusarium flagelliforme</name>
    <dbReference type="NCBI Taxonomy" id="2675880"/>
    <lineage>
        <taxon>Eukaryota</taxon>
        <taxon>Fungi</taxon>
        <taxon>Dikarya</taxon>
        <taxon>Ascomycota</taxon>
        <taxon>Pezizomycotina</taxon>
        <taxon>Sordariomycetes</taxon>
        <taxon>Hypocreomycetidae</taxon>
        <taxon>Hypocreales</taxon>
        <taxon>Nectriaceae</taxon>
        <taxon>Fusarium</taxon>
        <taxon>Fusarium incarnatum-equiseti species complex</taxon>
    </lineage>
</organism>
<accession>A0A395M653</accession>
<evidence type="ECO:0000256" key="6">
    <source>
        <dbReference type="SAM" id="MobiDB-lite"/>
    </source>
</evidence>
<feature type="transmembrane region" description="Helical" evidence="7">
    <location>
        <begin position="101"/>
        <end position="120"/>
    </location>
</feature>